<dbReference type="AlphaFoldDB" id="A0A101HHE5"/>
<feature type="transmembrane region" description="Helical" evidence="7">
    <location>
        <begin position="155"/>
        <end position="175"/>
    </location>
</feature>
<feature type="domain" description="Integral membrane protein YccS N-terminal" evidence="8">
    <location>
        <begin position="84"/>
        <end position="355"/>
    </location>
</feature>
<feature type="transmembrane region" description="Helical" evidence="7">
    <location>
        <begin position="448"/>
        <end position="479"/>
    </location>
</feature>
<dbReference type="PANTHER" id="PTHR30509">
    <property type="entry name" value="P-HYDROXYBENZOIC ACID EFFLUX PUMP SUBUNIT-RELATED"/>
    <property type="match status" value="1"/>
</dbReference>
<proteinExistence type="inferred from homology"/>
<name>A0A101HHE5_9BACT</name>
<evidence type="ECO:0000256" key="2">
    <source>
        <dbReference type="ARBA" id="ARBA00022475"/>
    </source>
</evidence>
<feature type="transmembrane region" description="Helical" evidence="7">
    <location>
        <begin position="50"/>
        <end position="69"/>
    </location>
</feature>
<evidence type="ECO:0000313" key="11">
    <source>
        <dbReference type="Proteomes" id="UP000053860"/>
    </source>
</evidence>
<accession>A0A101HHE5</accession>
<evidence type="ECO:0000256" key="5">
    <source>
        <dbReference type="ARBA" id="ARBA00023136"/>
    </source>
</evidence>
<evidence type="ECO:0000256" key="6">
    <source>
        <dbReference type="ARBA" id="ARBA00043993"/>
    </source>
</evidence>
<dbReference type="GO" id="GO:0005886">
    <property type="term" value="C:plasma membrane"/>
    <property type="evidence" value="ECO:0007669"/>
    <property type="project" value="UniProtKB-SubCell"/>
</dbReference>
<dbReference type="PANTHER" id="PTHR30509:SF23">
    <property type="entry name" value="INNER MEMBRANE PROTEIN"/>
    <property type="match status" value="1"/>
</dbReference>
<reference evidence="11" key="1">
    <citation type="journal article" date="2015" name="MBio">
        <title>Genome-Resolved Metagenomic Analysis Reveals Roles for Candidate Phyla and Other Microbial Community Members in Biogeochemical Transformations in Oil Reservoirs.</title>
        <authorList>
            <person name="Hu P."/>
            <person name="Tom L."/>
            <person name="Singh A."/>
            <person name="Thomas B.C."/>
            <person name="Baker B.J."/>
            <person name="Piceno Y.M."/>
            <person name="Andersen G.L."/>
            <person name="Banfield J.F."/>
        </authorList>
    </citation>
    <scope>NUCLEOTIDE SEQUENCE [LARGE SCALE GENOMIC DNA]</scope>
</reference>
<evidence type="ECO:0000256" key="3">
    <source>
        <dbReference type="ARBA" id="ARBA00022692"/>
    </source>
</evidence>
<comment type="subcellular location">
    <subcellularLocation>
        <location evidence="1">Cell membrane</location>
        <topology evidence="1">Multi-pass membrane protein</topology>
    </subcellularLocation>
</comment>
<dbReference type="Pfam" id="PF13515">
    <property type="entry name" value="FUSC_2"/>
    <property type="match status" value="1"/>
</dbReference>
<keyword evidence="4 7" id="KW-1133">Transmembrane helix</keyword>
<evidence type="ECO:0000256" key="7">
    <source>
        <dbReference type="SAM" id="Phobius"/>
    </source>
</evidence>
<evidence type="ECO:0000256" key="1">
    <source>
        <dbReference type="ARBA" id="ARBA00004651"/>
    </source>
</evidence>
<evidence type="ECO:0000259" key="9">
    <source>
        <dbReference type="Pfam" id="PF13515"/>
    </source>
</evidence>
<feature type="transmembrane region" description="Helical" evidence="7">
    <location>
        <begin position="485"/>
        <end position="504"/>
    </location>
</feature>
<protein>
    <submittedName>
        <fullName evidence="10">Putative membrane protein</fullName>
    </submittedName>
</protein>
<organism evidence="10 11">
    <name type="scientific">Proteiniphilum acetatigenes</name>
    <dbReference type="NCBI Taxonomy" id="294710"/>
    <lineage>
        <taxon>Bacteria</taxon>
        <taxon>Pseudomonadati</taxon>
        <taxon>Bacteroidota</taxon>
        <taxon>Bacteroidia</taxon>
        <taxon>Bacteroidales</taxon>
        <taxon>Dysgonomonadaceae</taxon>
        <taxon>Proteiniphilum</taxon>
    </lineage>
</organism>
<gene>
    <name evidence="10" type="ORF">XD92_1013</name>
</gene>
<dbReference type="EMBL" id="LGGN01000190">
    <property type="protein sequence ID" value="KUK76876.1"/>
    <property type="molecule type" value="Genomic_DNA"/>
</dbReference>
<keyword evidence="3 7" id="KW-0812">Transmembrane</keyword>
<feature type="transmembrane region" description="Helical" evidence="7">
    <location>
        <begin position="81"/>
        <end position="99"/>
    </location>
</feature>
<evidence type="ECO:0000313" key="10">
    <source>
        <dbReference type="EMBL" id="KUK76876.1"/>
    </source>
</evidence>
<sequence>MMQISDLVSRIKGYAKDIWISVFWKNPYHLWALKVTVSIAFLLIPAELFFHDPFIGTTLALGVVAMALGETDVHPRGRMKSAGLSLILFFMISSLVELLSPFPPYFALLIFMVAFSLTIAGGLNARMQGVTFGTLLIFVYTMLGAGNAGEWFYQPVLFTMGAFAYAVVSILLLYYRPYRLLKEQLARGFHYLAEYIEVKASLFPSNPQVQTRIRNQLAQKNIELAQQIEICKSNLYSYSAESRADTRPVVNRYYKKWFLLQEMQERAISSHEQYDLLTREVDNIELMEGIGQLMREIGKAMHLFGDSLLTDQPYKHPLSLKWTMSAIQKMLEEERGKPYYLTLSLLMRNLTGLEMNLREEETLSAQIDVTVFNTRKPESTRLSSLLTPEHPRFKFAVRLTLSWLLGYGIMQLFHLEKGAWILLTSLIVFQQTYSATRIRLFHRVLGTLIGVVLGVTLAHLLPTLSGQILLLMASIYLFFYWLKKNYVVAAIFITIYVLASLNLLSDQGIAVMFPRIVDTLIGGVITYLVVRFVWPDWQYKQLPGLLLNAVIKNKRYFESIYEGAVTEEEYLHNRRTAYNADNALTSAWKGMRLEPKKSRQYEESAFNLTNLNHALLSYISALGVHKHAESLTLKEREFCRNISAVLQYVTELLTGTADISQLDTLLQTANCWEESLEELEHDATNRRAGLIYNIAHVARELLIETKGIVSSK</sequence>
<keyword evidence="5 7" id="KW-0472">Membrane</keyword>
<dbReference type="InterPro" id="IPR032692">
    <property type="entry name" value="YccS_N"/>
</dbReference>
<comment type="similarity">
    <text evidence="6">Belongs to the YccS/YhfK family.</text>
</comment>
<dbReference type="Pfam" id="PF12805">
    <property type="entry name" value="FUSC-like"/>
    <property type="match status" value="1"/>
</dbReference>
<feature type="transmembrane region" description="Helical" evidence="7">
    <location>
        <begin position="28"/>
        <end position="44"/>
    </location>
</feature>
<dbReference type="Proteomes" id="UP000053860">
    <property type="component" value="Unassembled WGS sequence"/>
</dbReference>
<dbReference type="InterPro" id="IPR049453">
    <property type="entry name" value="Memb_transporter_dom"/>
</dbReference>
<feature type="transmembrane region" description="Helical" evidence="7">
    <location>
        <begin position="516"/>
        <end position="534"/>
    </location>
</feature>
<evidence type="ECO:0000256" key="4">
    <source>
        <dbReference type="ARBA" id="ARBA00022989"/>
    </source>
</evidence>
<feature type="transmembrane region" description="Helical" evidence="7">
    <location>
        <begin position="130"/>
        <end position="149"/>
    </location>
</feature>
<comment type="caution">
    <text evidence="10">The sequence shown here is derived from an EMBL/GenBank/DDBJ whole genome shotgun (WGS) entry which is preliminary data.</text>
</comment>
<evidence type="ECO:0000259" key="8">
    <source>
        <dbReference type="Pfam" id="PF12805"/>
    </source>
</evidence>
<keyword evidence="2" id="KW-1003">Cell membrane</keyword>
<feature type="transmembrane region" description="Helical" evidence="7">
    <location>
        <begin position="105"/>
        <end position="123"/>
    </location>
</feature>
<feature type="domain" description="Integral membrane bound transporter" evidence="9">
    <location>
        <begin position="406"/>
        <end position="528"/>
    </location>
</feature>